<dbReference type="Proteomes" id="UP000238739">
    <property type="component" value="Unassembled WGS sequence"/>
</dbReference>
<evidence type="ECO:0000313" key="5">
    <source>
        <dbReference type="EMBL" id="SPC38525.1"/>
    </source>
</evidence>
<dbReference type="EMBL" id="OGVC01000018">
    <property type="protein sequence ID" value="SPC38525.1"/>
    <property type="molecule type" value="Genomic_DNA"/>
</dbReference>
<protein>
    <submittedName>
        <fullName evidence="5">Uncharacterized protein</fullName>
    </submittedName>
</protein>
<feature type="domain" description="WxL Interacting Protein peptidoglycan binding" evidence="3">
    <location>
        <begin position="30"/>
        <end position="149"/>
    </location>
</feature>
<feature type="domain" description="WxL Interacting Protein host binding" evidence="4">
    <location>
        <begin position="159"/>
        <end position="296"/>
    </location>
</feature>
<feature type="chain" id="PRO_5015009654" evidence="2">
    <location>
        <begin position="26"/>
        <end position="338"/>
    </location>
</feature>
<feature type="transmembrane region" description="Helical" evidence="1">
    <location>
        <begin position="307"/>
        <end position="328"/>
    </location>
</feature>
<keyword evidence="1" id="KW-0812">Transmembrane</keyword>
<keyword evidence="2" id="KW-0732">Signal</keyword>
<sequence length="338" mass="38131">MKKRNLLVFLMGFMSLLIGINKVSAAEMSFLVQADIPTNQVDKSQSYFDLRMKPGQAQDLTVEMRNDTKDDVTVEVLPNTAITNDNGIVEYNNTTKKRDSSLKVGFKDIATADKEVTIPAKSTKLLKIHVQMPKNEYTGTILGGVYFTEKTSAETNKTQKGSQIVNRYAYVIGVKLTENDQVVNPALKLNSVKADQVNYRNVVTANIQNTESAILTDLSIKGQIYRQGQKEVLYQATRKNLRMAPNSNFDYGISLNNKAFKPGKYTFKGVAKSKDKTWRFEKDFEIKGETASKYNKKAVSLEKDNTWIYILIGVIIFVLLLIVILVLMRKLKKARDVD</sequence>
<proteinExistence type="predicted"/>
<dbReference type="AlphaFoldDB" id="A0A2N9DVK7"/>
<keyword evidence="6" id="KW-1185">Reference proteome</keyword>
<dbReference type="InterPro" id="IPR021759">
    <property type="entry name" value="WxLIP_HBD"/>
</dbReference>
<organism evidence="5 6">
    <name type="scientific">Latilactobacillus fuchuensis</name>
    <dbReference type="NCBI Taxonomy" id="164393"/>
    <lineage>
        <taxon>Bacteria</taxon>
        <taxon>Bacillati</taxon>
        <taxon>Bacillota</taxon>
        <taxon>Bacilli</taxon>
        <taxon>Lactobacillales</taxon>
        <taxon>Lactobacillaceae</taxon>
        <taxon>Latilactobacillus</taxon>
    </lineage>
</organism>
<reference evidence="5" key="1">
    <citation type="submission" date="2018-01" db="EMBL/GenBank/DDBJ databases">
        <authorList>
            <person name="Chaillou S."/>
        </authorList>
    </citation>
    <scope>NUCLEOTIDE SEQUENCE [LARGE SCALE GENOMIC DNA]</scope>
    <source>
        <strain evidence="5">MFPC41A2801</strain>
    </source>
</reference>
<comment type="caution">
    <text evidence="5">The sequence shown here is derived from an EMBL/GenBank/DDBJ whole genome shotgun (WGS) entry which is preliminary data.</text>
</comment>
<dbReference type="InterPro" id="IPR010317">
    <property type="entry name" value="WxLIP_PGBD"/>
</dbReference>
<keyword evidence="1" id="KW-0472">Membrane</keyword>
<feature type="signal peptide" evidence="2">
    <location>
        <begin position="1"/>
        <end position="25"/>
    </location>
</feature>
<dbReference type="Pfam" id="PF06030">
    <property type="entry name" value="WxLIP_PGBD"/>
    <property type="match status" value="1"/>
</dbReference>
<evidence type="ECO:0000256" key="2">
    <source>
        <dbReference type="SAM" id="SignalP"/>
    </source>
</evidence>
<evidence type="ECO:0000259" key="3">
    <source>
        <dbReference type="Pfam" id="PF06030"/>
    </source>
</evidence>
<evidence type="ECO:0000313" key="6">
    <source>
        <dbReference type="Proteomes" id="UP000238739"/>
    </source>
</evidence>
<evidence type="ECO:0000259" key="4">
    <source>
        <dbReference type="Pfam" id="PF11797"/>
    </source>
</evidence>
<accession>A0A2N9DVK7</accession>
<name>A0A2N9DVK7_9LACO</name>
<keyword evidence="1" id="KW-1133">Transmembrane helix</keyword>
<evidence type="ECO:0000256" key="1">
    <source>
        <dbReference type="SAM" id="Phobius"/>
    </source>
</evidence>
<gene>
    <name evidence="5" type="ORF">LFUMFP_250027</name>
</gene>
<dbReference type="Pfam" id="PF11797">
    <property type="entry name" value="WxLIP_HBD"/>
    <property type="match status" value="1"/>
</dbReference>